<sequence>MTTPDYTQRMSELRARVGQYARIPSKSDTKSAFSNITAVIPKINTQSPIFYIIPPVVLIILFLFIKPGFLCDDYIDKDNVITKKINYKSLLIAGLVGGGVISIGLFAYFRQKKS</sequence>
<keyword evidence="1" id="KW-0472">Membrane</keyword>
<keyword evidence="1" id="KW-0812">Transmembrane</keyword>
<keyword evidence="1" id="KW-1133">Transmembrane helix</keyword>
<name>A0A6C0JM80_9ZZZZ</name>
<accession>A0A6C0JM80</accession>
<organism evidence="2">
    <name type="scientific">viral metagenome</name>
    <dbReference type="NCBI Taxonomy" id="1070528"/>
    <lineage>
        <taxon>unclassified sequences</taxon>
        <taxon>metagenomes</taxon>
        <taxon>organismal metagenomes</taxon>
    </lineage>
</organism>
<feature type="transmembrane region" description="Helical" evidence="1">
    <location>
        <begin position="90"/>
        <end position="109"/>
    </location>
</feature>
<proteinExistence type="predicted"/>
<dbReference type="EMBL" id="MN740668">
    <property type="protein sequence ID" value="QHU06865.1"/>
    <property type="molecule type" value="Genomic_DNA"/>
</dbReference>
<dbReference type="AlphaFoldDB" id="A0A6C0JM80"/>
<evidence type="ECO:0000313" key="2">
    <source>
        <dbReference type="EMBL" id="QHU06865.1"/>
    </source>
</evidence>
<reference evidence="2" key="1">
    <citation type="journal article" date="2020" name="Nature">
        <title>Giant virus diversity and host interactions through global metagenomics.</title>
        <authorList>
            <person name="Schulz F."/>
            <person name="Roux S."/>
            <person name="Paez-Espino D."/>
            <person name="Jungbluth S."/>
            <person name="Walsh D.A."/>
            <person name="Denef V.J."/>
            <person name="McMahon K.D."/>
            <person name="Konstantinidis K.T."/>
            <person name="Eloe-Fadrosh E.A."/>
            <person name="Kyrpides N.C."/>
            <person name="Woyke T."/>
        </authorList>
    </citation>
    <scope>NUCLEOTIDE SEQUENCE</scope>
    <source>
        <strain evidence="2">GVMAG-S-1038524-41</strain>
    </source>
</reference>
<protein>
    <submittedName>
        <fullName evidence="2">Uncharacterized protein</fullName>
    </submittedName>
</protein>
<evidence type="ECO:0000256" key="1">
    <source>
        <dbReference type="SAM" id="Phobius"/>
    </source>
</evidence>
<feature type="transmembrane region" description="Helical" evidence="1">
    <location>
        <begin position="49"/>
        <end position="70"/>
    </location>
</feature>